<feature type="domain" description="FAD-binding PCMH-type" evidence="4">
    <location>
        <begin position="1"/>
        <end position="137"/>
    </location>
</feature>
<evidence type="ECO:0000256" key="1">
    <source>
        <dbReference type="ARBA" id="ARBA00022630"/>
    </source>
</evidence>
<dbReference type="SUPFAM" id="SSF55447">
    <property type="entry name" value="CO dehydrogenase flavoprotein C-terminal domain-like"/>
    <property type="match status" value="1"/>
</dbReference>
<accession>A0A382L9A7</accession>
<dbReference type="InterPro" id="IPR016169">
    <property type="entry name" value="FAD-bd_PCMH_sub2"/>
</dbReference>
<protein>
    <recommendedName>
        <fullName evidence="4">FAD-binding PCMH-type domain-containing protein</fullName>
    </recommendedName>
</protein>
<dbReference type="GO" id="GO:0016491">
    <property type="term" value="F:oxidoreductase activity"/>
    <property type="evidence" value="ECO:0007669"/>
    <property type="project" value="UniProtKB-KW"/>
</dbReference>
<dbReference type="Pfam" id="PF00941">
    <property type="entry name" value="FAD_binding_5"/>
    <property type="match status" value="1"/>
</dbReference>
<dbReference type="InterPro" id="IPR036318">
    <property type="entry name" value="FAD-bd_PCMH-like_sf"/>
</dbReference>
<dbReference type="Gene3D" id="3.30.390.50">
    <property type="entry name" value="CO dehydrogenase flavoprotein, C-terminal domain"/>
    <property type="match status" value="1"/>
</dbReference>
<dbReference type="PROSITE" id="PS51387">
    <property type="entry name" value="FAD_PCMH"/>
    <property type="match status" value="1"/>
</dbReference>
<dbReference type="InterPro" id="IPR016166">
    <property type="entry name" value="FAD-bd_PCMH"/>
</dbReference>
<organism evidence="5">
    <name type="scientific">marine metagenome</name>
    <dbReference type="NCBI Taxonomy" id="408172"/>
    <lineage>
        <taxon>unclassified sequences</taxon>
        <taxon>metagenomes</taxon>
        <taxon>ecological metagenomes</taxon>
    </lineage>
</organism>
<dbReference type="InterPro" id="IPR051312">
    <property type="entry name" value="Diverse_Substr_Oxidored"/>
</dbReference>
<dbReference type="InterPro" id="IPR005107">
    <property type="entry name" value="CO_DH_flav_C"/>
</dbReference>
<gene>
    <name evidence="5" type="ORF">METZ01_LOCUS285437</name>
</gene>
<evidence type="ECO:0000313" key="5">
    <source>
        <dbReference type="EMBL" id="SVC32583.1"/>
    </source>
</evidence>
<dbReference type="EMBL" id="UINC01085229">
    <property type="protein sequence ID" value="SVC32583.1"/>
    <property type="molecule type" value="Genomic_DNA"/>
</dbReference>
<evidence type="ECO:0000256" key="2">
    <source>
        <dbReference type="ARBA" id="ARBA00022827"/>
    </source>
</evidence>
<keyword evidence="2" id="KW-0274">FAD</keyword>
<keyword evidence="1" id="KW-0285">Flavoprotein</keyword>
<dbReference type="AlphaFoldDB" id="A0A382L9A7"/>
<proteinExistence type="predicted"/>
<keyword evidence="3" id="KW-0560">Oxidoreductase</keyword>
<dbReference type="InterPro" id="IPR002346">
    <property type="entry name" value="Mopterin_DH_FAD-bd"/>
</dbReference>
<dbReference type="SUPFAM" id="SSF56176">
    <property type="entry name" value="FAD-binding/transporter-associated domain-like"/>
    <property type="match status" value="1"/>
</dbReference>
<dbReference type="Pfam" id="PF03450">
    <property type="entry name" value="CO_deh_flav_C"/>
    <property type="match status" value="1"/>
</dbReference>
<dbReference type="FunFam" id="3.30.465.10:FF:000017">
    <property type="entry name" value="Xanthine dehydrogenase, FAD binding subunit"/>
    <property type="match status" value="1"/>
</dbReference>
<name>A0A382L9A7_9ZZZZ</name>
<dbReference type="GO" id="GO:0071949">
    <property type="term" value="F:FAD binding"/>
    <property type="evidence" value="ECO:0007669"/>
    <property type="project" value="InterPro"/>
</dbReference>
<dbReference type="PANTHER" id="PTHR42659:SF2">
    <property type="entry name" value="XANTHINE DEHYDROGENASE SUBUNIT C-RELATED"/>
    <property type="match status" value="1"/>
</dbReference>
<dbReference type="InterPro" id="IPR036683">
    <property type="entry name" value="CO_DH_flav_C_dom_sf"/>
</dbReference>
<evidence type="ECO:0000259" key="4">
    <source>
        <dbReference type="PROSITE" id="PS51387"/>
    </source>
</evidence>
<dbReference type="SMART" id="SM01092">
    <property type="entry name" value="CO_deh_flav_C"/>
    <property type="match status" value="1"/>
</dbReference>
<dbReference type="Gene3D" id="3.30.465.10">
    <property type="match status" value="1"/>
</dbReference>
<sequence length="234" mass="25283">MKFRLATPAYIVDINRLTDLKYVRDSGDHLSIGALTRHCEIEKNEMVTSNAGVLAQATHNVGDPQVRHRGTIGGAIAHGDPASDIPSALLALQATVVARGPEGERVISIDDFFTGFLETDLREDEMLTEVRVPKLPDAKWSFQKFNRRAQDWAIVGASIVCSKNHAGVGLVNMSSVPFRSEAVESALLDGANAEEAGDLAAEGTEAPTDLNASKGYREHLARVLVRRGLQEAGR</sequence>
<evidence type="ECO:0000256" key="3">
    <source>
        <dbReference type="ARBA" id="ARBA00023002"/>
    </source>
</evidence>
<reference evidence="5" key="1">
    <citation type="submission" date="2018-05" db="EMBL/GenBank/DDBJ databases">
        <authorList>
            <person name="Lanie J.A."/>
            <person name="Ng W.-L."/>
            <person name="Kazmierczak K.M."/>
            <person name="Andrzejewski T.M."/>
            <person name="Davidsen T.M."/>
            <person name="Wayne K.J."/>
            <person name="Tettelin H."/>
            <person name="Glass J.I."/>
            <person name="Rusch D."/>
            <person name="Podicherti R."/>
            <person name="Tsui H.-C.T."/>
            <person name="Winkler M.E."/>
        </authorList>
    </citation>
    <scope>NUCLEOTIDE SEQUENCE</scope>
</reference>
<dbReference type="PANTHER" id="PTHR42659">
    <property type="entry name" value="XANTHINE DEHYDROGENASE SUBUNIT C-RELATED"/>
    <property type="match status" value="1"/>
</dbReference>